<accession>A0A3D8IJG2</accession>
<dbReference type="EMBL" id="NXLQ01000012">
    <property type="protein sequence ID" value="RDU65372.1"/>
    <property type="molecule type" value="Genomic_DNA"/>
</dbReference>
<evidence type="ECO:0000313" key="5">
    <source>
        <dbReference type="Proteomes" id="UP000256379"/>
    </source>
</evidence>
<keyword evidence="5" id="KW-1185">Reference proteome</keyword>
<dbReference type="Gene3D" id="2.40.160.20">
    <property type="match status" value="1"/>
</dbReference>
<dbReference type="InterPro" id="IPR027385">
    <property type="entry name" value="Beta-barrel_OMP"/>
</dbReference>
<proteinExistence type="predicted"/>
<evidence type="ECO:0000259" key="3">
    <source>
        <dbReference type="Pfam" id="PF13505"/>
    </source>
</evidence>
<dbReference type="InterPro" id="IPR011250">
    <property type="entry name" value="OMP/PagP_B-barrel"/>
</dbReference>
<dbReference type="Pfam" id="PF13505">
    <property type="entry name" value="OMP_b-brl"/>
    <property type="match status" value="1"/>
</dbReference>
<name>A0A3D8IJG2_9HELI</name>
<feature type="domain" description="Outer membrane protein beta-barrel" evidence="3">
    <location>
        <begin position="58"/>
        <end position="191"/>
    </location>
</feature>
<feature type="signal peptide" evidence="2">
    <location>
        <begin position="1"/>
        <end position="20"/>
    </location>
</feature>
<dbReference type="OrthoDB" id="5326091at2"/>
<dbReference type="Proteomes" id="UP000256379">
    <property type="component" value="Unassembled WGS sequence"/>
</dbReference>
<reference evidence="4 5" key="1">
    <citation type="submission" date="2018-04" db="EMBL/GenBank/DDBJ databases">
        <title>Novel Campyloabacter and Helicobacter Species and Strains.</title>
        <authorList>
            <person name="Mannion A.J."/>
            <person name="Shen Z."/>
            <person name="Fox J.G."/>
        </authorList>
    </citation>
    <scope>NUCLEOTIDE SEQUENCE [LARGE SCALE GENOMIC DNA]</scope>
    <source>
        <strain evidence="4 5">MIT 17-337</strain>
    </source>
</reference>
<sequence>MKLLKKICILAGIFVCSVIADELHQTETTQKSNNRFVIGVYGGGSYLSMSSDYEYFTTANSISFLQDIPGEYDSSIGGYSWGAKLGYDMYFLPRRGVRLYVDYMNSVLDSKEGTLGKMNLHTIGLNADYKFEIAGGFGVFAGLGLTYNIINTQYLGNDNRFGGSFNVGLAYQISIVEIELRFRYLLYDVNEKRSAYIPNAVQNIIPGVDKNNIWHYVDMDTPLSIHLGINLRF</sequence>
<comment type="caution">
    <text evidence="4">The sequence shown here is derived from an EMBL/GenBank/DDBJ whole genome shotgun (WGS) entry which is preliminary data.</text>
</comment>
<organism evidence="4 5">
    <name type="scientific">Helicobacter didelphidarum</name>
    <dbReference type="NCBI Taxonomy" id="2040648"/>
    <lineage>
        <taxon>Bacteria</taxon>
        <taxon>Pseudomonadati</taxon>
        <taxon>Campylobacterota</taxon>
        <taxon>Epsilonproteobacteria</taxon>
        <taxon>Campylobacterales</taxon>
        <taxon>Helicobacteraceae</taxon>
        <taxon>Helicobacter</taxon>
    </lineage>
</organism>
<evidence type="ECO:0000313" key="4">
    <source>
        <dbReference type="EMBL" id="RDU65372.1"/>
    </source>
</evidence>
<feature type="chain" id="PRO_5017780790" description="Outer membrane protein beta-barrel domain-containing protein" evidence="2">
    <location>
        <begin position="21"/>
        <end position="233"/>
    </location>
</feature>
<keyword evidence="1 2" id="KW-0732">Signal</keyword>
<evidence type="ECO:0000256" key="2">
    <source>
        <dbReference type="SAM" id="SignalP"/>
    </source>
</evidence>
<gene>
    <name evidence="4" type="ORF">CQA53_06250</name>
</gene>
<evidence type="ECO:0000256" key="1">
    <source>
        <dbReference type="ARBA" id="ARBA00022729"/>
    </source>
</evidence>
<protein>
    <recommendedName>
        <fullName evidence="3">Outer membrane protein beta-barrel domain-containing protein</fullName>
    </recommendedName>
</protein>
<dbReference type="SUPFAM" id="SSF56925">
    <property type="entry name" value="OMPA-like"/>
    <property type="match status" value="1"/>
</dbReference>
<dbReference type="RefSeq" id="WP_115543163.1">
    <property type="nucleotide sequence ID" value="NZ_NXLQ01000012.1"/>
</dbReference>
<dbReference type="AlphaFoldDB" id="A0A3D8IJG2"/>